<organism evidence="3">
    <name type="scientific">freshwater metagenome</name>
    <dbReference type="NCBI Taxonomy" id="449393"/>
    <lineage>
        <taxon>unclassified sequences</taxon>
        <taxon>metagenomes</taxon>
        <taxon>ecological metagenomes</taxon>
    </lineage>
</organism>
<evidence type="ECO:0000313" key="3">
    <source>
        <dbReference type="EMBL" id="CAB4900895.1"/>
    </source>
</evidence>
<dbReference type="AlphaFoldDB" id="A0A6J7G6M1"/>
<reference evidence="3" key="1">
    <citation type="submission" date="2020-05" db="EMBL/GenBank/DDBJ databases">
        <authorList>
            <person name="Chiriac C."/>
            <person name="Salcher M."/>
            <person name="Ghai R."/>
            <person name="Kavagutti S V."/>
        </authorList>
    </citation>
    <scope>NUCLEOTIDE SEQUENCE</scope>
</reference>
<evidence type="ECO:0000259" key="2">
    <source>
        <dbReference type="Pfam" id="PF22845"/>
    </source>
</evidence>
<feature type="domain" description="DUF3097" evidence="1">
    <location>
        <begin position="172"/>
        <end position="333"/>
    </location>
</feature>
<dbReference type="Pfam" id="PF11296">
    <property type="entry name" value="DUF3097_C"/>
    <property type="match status" value="1"/>
</dbReference>
<dbReference type="InterPro" id="IPR021447">
    <property type="entry name" value="DUF3097_C"/>
</dbReference>
<proteinExistence type="predicted"/>
<dbReference type="InterPro" id="IPR053883">
    <property type="entry name" value="DUF3097_N"/>
</dbReference>
<name>A0A6J7G6M1_9ZZZZ</name>
<accession>A0A6J7G6M1</accession>
<evidence type="ECO:0000259" key="1">
    <source>
        <dbReference type="Pfam" id="PF11296"/>
    </source>
</evidence>
<dbReference type="Pfam" id="PF22845">
    <property type="entry name" value="DUF3097_N"/>
    <property type="match status" value="1"/>
</dbReference>
<protein>
    <submittedName>
        <fullName evidence="3">Unannotated protein</fullName>
    </submittedName>
</protein>
<sequence>MLDSALYVRVASRHSATQSPTGAALRNSDCLGRSTQHTSLIEIRHESQSLAYCVCVDKRYGKDVLGLVSKTPVPILPVCFAEIGLVLECPTSGWVGAIVELQKGPEGWAVCLEDRKNRRKMFLLTDPLLLDGQRVRLVRQGQDQHARAPTPSLTASGSIAVQGKRASIARGSRIWVEGKQDAELVEKIWGDDLRVEGIVVEELGGADELLAAVQRFAPTNDFRLGILLDHLVPNSKEQRIADEVKRAFPQHVLILGHPYIDVWQAVRPSTLSIQAWPVIPQGQDWKTGICRDLGWNEDTSATWRSILSKVTNYADLEPSLLGRVEELIDFVTQ</sequence>
<feature type="domain" description="DUF3097" evidence="2">
    <location>
        <begin position="81"/>
        <end position="139"/>
    </location>
</feature>
<gene>
    <name evidence="3" type="ORF">UFOPK3495_00950</name>
</gene>
<dbReference type="EMBL" id="CAFBMC010000047">
    <property type="protein sequence ID" value="CAB4900895.1"/>
    <property type="molecule type" value="Genomic_DNA"/>
</dbReference>